<reference evidence="1" key="1">
    <citation type="journal article" date="2015" name="Nature">
        <title>Complex archaea that bridge the gap between prokaryotes and eukaryotes.</title>
        <authorList>
            <person name="Spang A."/>
            <person name="Saw J.H."/>
            <person name="Jorgensen S.L."/>
            <person name="Zaremba-Niedzwiedzka K."/>
            <person name="Martijn J."/>
            <person name="Lind A.E."/>
            <person name="van Eijk R."/>
            <person name="Schleper C."/>
            <person name="Guy L."/>
            <person name="Ettema T.J."/>
        </authorList>
    </citation>
    <scope>NUCLEOTIDE SEQUENCE</scope>
</reference>
<proteinExistence type="predicted"/>
<name>A0A0F9B4W1_9ZZZZ</name>
<accession>A0A0F9B4W1</accession>
<protein>
    <submittedName>
        <fullName evidence="1">Uncharacterized protein</fullName>
    </submittedName>
</protein>
<dbReference type="AlphaFoldDB" id="A0A0F9B4W1"/>
<sequence>MLLHKGEVWIITGRRGRLTIKLLEDVDPADDIFFDAKLVAGSPHYMSPERAPEVIGDTMTFRASITLFVRPEDD</sequence>
<gene>
    <name evidence="1" type="ORF">LCGC14_2572070</name>
</gene>
<organism evidence="1">
    <name type="scientific">marine sediment metagenome</name>
    <dbReference type="NCBI Taxonomy" id="412755"/>
    <lineage>
        <taxon>unclassified sequences</taxon>
        <taxon>metagenomes</taxon>
        <taxon>ecological metagenomes</taxon>
    </lineage>
</organism>
<dbReference type="EMBL" id="LAZR01042726">
    <property type="protein sequence ID" value="KKL08817.1"/>
    <property type="molecule type" value="Genomic_DNA"/>
</dbReference>
<evidence type="ECO:0000313" key="1">
    <source>
        <dbReference type="EMBL" id="KKL08817.1"/>
    </source>
</evidence>
<comment type="caution">
    <text evidence="1">The sequence shown here is derived from an EMBL/GenBank/DDBJ whole genome shotgun (WGS) entry which is preliminary data.</text>
</comment>